<dbReference type="RefSeq" id="WP_136063133.1">
    <property type="nucleotide sequence ID" value="NZ_CAAHFH010000002.1"/>
</dbReference>
<organism evidence="1 2">
    <name type="scientific">Pontiella sulfatireligans</name>
    <dbReference type="NCBI Taxonomy" id="2750658"/>
    <lineage>
        <taxon>Bacteria</taxon>
        <taxon>Pseudomonadati</taxon>
        <taxon>Kiritimatiellota</taxon>
        <taxon>Kiritimatiellia</taxon>
        <taxon>Kiritimatiellales</taxon>
        <taxon>Pontiellaceae</taxon>
        <taxon>Pontiella</taxon>
    </lineage>
</organism>
<proteinExistence type="predicted"/>
<reference evidence="1 2" key="1">
    <citation type="submission" date="2019-04" db="EMBL/GenBank/DDBJ databases">
        <authorList>
            <person name="Van Vliet M D."/>
        </authorList>
    </citation>
    <scope>NUCLEOTIDE SEQUENCE [LARGE SCALE GENOMIC DNA]</scope>
    <source>
        <strain evidence="1 2">F21</strain>
    </source>
</reference>
<dbReference type="Proteomes" id="UP000346198">
    <property type="component" value="Unassembled WGS sequence"/>
</dbReference>
<name>A0A6C2UP21_9BACT</name>
<sequence>MAAKYQIKVFGKQGCDKCHTLNQRLDKLLAKDEYADFDKIYCDVETIDGLVAFSEAECINPSRIPAMIVGEWSEDKGEYTLVDTKQPGAKDAICKKAKLYQYIGLQTDYSDVGKGVISPKMIQSVLAEASA</sequence>
<evidence type="ECO:0008006" key="3">
    <source>
        <dbReference type="Google" id="ProtNLM"/>
    </source>
</evidence>
<dbReference type="AlphaFoldDB" id="A0A6C2UP21"/>
<accession>A0A6C2UP21</accession>
<gene>
    <name evidence="1" type="ORF">SCARR_03767</name>
</gene>
<evidence type="ECO:0000313" key="1">
    <source>
        <dbReference type="EMBL" id="VGO21693.1"/>
    </source>
</evidence>
<protein>
    <recommendedName>
        <fullName evidence="3">Glutaredoxin domain-containing protein</fullName>
    </recommendedName>
</protein>
<evidence type="ECO:0000313" key="2">
    <source>
        <dbReference type="Proteomes" id="UP000346198"/>
    </source>
</evidence>
<keyword evidence="2" id="KW-1185">Reference proteome</keyword>
<dbReference type="EMBL" id="CAAHFH010000002">
    <property type="protein sequence ID" value="VGO21693.1"/>
    <property type="molecule type" value="Genomic_DNA"/>
</dbReference>